<evidence type="ECO:0000313" key="2">
    <source>
        <dbReference type="EMBL" id="GMT13614.1"/>
    </source>
</evidence>
<evidence type="ECO:0000313" key="3">
    <source>
        <dbReference type="Proteomes" id="UP001432322"/>
    </source>
</evidence>
<proteinExistence type="predicted"/>
<dbReference type="Proteomes" id="UP001432322">
    <property type="component" value="Unassembled WGS sequence"/>
</dbReference>
<feature type="non-terminal residue" evidence="2">
    <location>
        <position position="166"/>
    </location>
</feature>
<feature type="signal peptide" evidence="1">
    <location>
        <begin position="1"/>
        <end position="18"/>
    </location>
</feature>
<keyword evidence="3" id="KW-1185">Reference proteome</keyword>
<accession>A0AAV5V6T9</accession>
<evidence type="ECO:0000256" key="1">
    <source>
        <dbReference type="SAM" id="SignalP"/>
    </source>
</evidence>
<dbReference type="PROSITE" id="PS51257">
    <property type="entry name" value="PROKAR_LIPOPROTEIN"/>
    <property type="match status" value="1"/>
</dbReference>
<dbReference type="AlphaFoldDB" id="A0AAV5V6T9"/>
<comment type="caution">
    <text evidence="2">The sequence shown here is derived from an EMBL/GenBank/DDBJ whole genome shotgun (WGS) entry which is preliminary data.</text>
</comment>
<keyword evidence="1" id="KW-0732">Signal</keyword>
<name>A0AAV5V6T9_9BILA</name>
<protein>
    <submittedName>
        <fullName evidence="2">Uncharacterized protein</fullName>
    </submittedName>
</protein>
<feature type="chain" id="PRO_5043327497" evidence="1">
    <location>
        <begin position="19"/>
        <end position="166"/>
    </location>
</feature>
<reference evidence="2" key="1">
    <citation type="submission" date="2023-10" db="EMBL/GenBank/DDBJ databases">
        <title>Genome assembly of Pristionchus species.</title>
        <authorList>
            <person name="Yoshida K."/>
            <person name="Sommer R.J."/>
        </authorList>
    </citation>
    <scope>NUCLEOTIDE SEQUENCE</scope>
    <source>
        <strain evidence="2">RS5133</strain>
    </source>
</reference>
<organism evidence="2 3">
    <name type="scientific">Pristionchus fissidentatus</name>
    <dbReference type="NCBI Taxonomy" id="1538716"/>
    <lineage>
        <taxon>Eukaryota</taxon>
        <taxon>Metazoa</taxon>
        <taxon>Ecdysozoa</taxon>
        <taxon>Nematoda</taxon>
        <taxon>Chromadorea</taxon>
        <taxon>Rhabditida</taxon>
        <taxon>Rhabditina</taxon>
        <taxon>Diplogasteromorpha</taxon>
        <taxon>Diplogasteroidea</taxon>
        <taxon>Neodiplogasteridae</taxon>
        <taxon>Pristionchus</taxon>
    </lineage>
</organism>
<sequence length="166" mass="16698">MKLLLALLLIGIVGCALGGVVTKSCTNGHCIECVGGICTERIAVVALDALSIAAALRVTSIYCRALSMGCKGAVSVVADRASVAVAVGGMVVLLFDRTLSVRVVLAVSVAADRAAVVVAVSVRDVVVLLRASLAVSGHFGVANSVDASRASLGNSIVLAGLRRTVL</sequence>
<gene>
    <name evidence="2" type="ORF">PFISCL1PPCAC_4911</name>
</gene>
<dbReference type="EMBL" id="BTSY01000002">
    <property type="protein sequence ID" value="GMT13614.1"/>
    <property type="molecule type" value="Genomic_DNA"/>
</dbReference>